<dbReference type="EMBL" id="BAABIW010000009">
    <property type="protein sequence ID" value="GAA5021856.1"/>
    <property type="molecule type" value="Genomic_DNA"/>
</dbReference>
<comment type="caution">
    <text evidence="1">The sequence shown here is derived from an EMBL/GenBank/DDBJ whole genome shotgun (WGS) entry which is preliminary data.</text>
</comment>
<proteinExistence type="predicted"/>
<evidence type="ECO:0000313" key="2">
    <source>
        <dbReference type="Proteomes" id="UP001500427"/>
    </source>
</evidence>
<dbReference type="SUPFAM" id="SSF56112">
    <property type="entry name" value="Protein kinase-like (PK-like)"/>
    <property type="match status" value="1"/>
</dbReference>
<protein>
    <recommendedName>
        <fullName evidence="3">Phosphotransferase enzyme family protein</fullName>
    </recommendedName>
</protein>
<sequence>MSSPDVAAPPERRTAQEVADQLHQLWPDAAGVVVRSRRAARSHAVSFVPLPSASRPRLLTPATPHRVAAAAVRSTTTPTGLRDRAVLAVAGAAARWGLLRLHPHRVVVDGNDAALAGSLPSRLGRQLGADLVPSFYVGPVRAVQKPVIRLHRADGSSAAFAKVGSSDFTDALVAREAAALRVLGDVPWTTLRVPRLLAHQRWNGHDVLVQTALSSDGPADLDLSLRALRELVQAGEVVRTSLADSVWWHELGRRTACLPDHPAADVLRRAVEALEALAPTLHVSQGRAHLDWAPWNMGRSGDVLSVWDWEQFSEGVPVGYDAVHYAVQDLVVLEQAHPVAAFATVRRQAPRLVERLGLSPAEGDLVVLLYVLDLASRYLEDGETGTRLSRLDGWLATVLSSFPLTAAAAS</sequence>
<dbReference type="Proteomes" id="UP001500427">
    <property type="component" value="Unassembled WGS sequence"/>
</dbReference>
<accession>A0ABP9J688</accession>
<reference evidence="2" key="1">
    <citation type="journal article" date="2019" name="Int. J. Syst. Evol. Microbiol.">
        <title>The Global Catalogue of Microorganisms (GCM) 10K type strain sequencing project: providing services to taxonomists for standard genome sequencing and annotation.</title>
        <authorList>
            <consortium name="The Broad Institute Genomics Platform"/>
            <consortium name="The Broad Institute Genome Sequencing Center for Infectious Disease"/>
            <person name="Wu L."/>
            <person name="Ma J."/>
        </authorList>
    </citation>
    <scope>NUCLEOTIDE SEQUENCE [LARGE SCALE GENOMIC DNA]</scope>
    <source>
        <strain evidence="2">JCM 17687</strain>
    </source>
</reference>
<organism evidence="1 2">
    <name type="scientific">Terrabacter aeriphilus</name>
    <dbReference type="NCBI Taxonomy" id="515662"/>
    <lineage>
        <taxon>Bacteria</taxon>
        <taxon>Bacillati</taxon>
        <taxon>Actinomycetota</taxon>
        <taxon>Actinomycetes</taxon>
        <taxon>Micrococcales</taxon>
        <taxon>Intrasporangiaceae</taxon>
        <taxon>Terrabacter</taxon>
    </lineage>
</organism>
<dbReference type="InterPro" id="IPR011009">
    <property type="entry name" value="Kinase-like_dom_sf"/>
</dbReference>
<keyword evidence="2" id="KW-1185">Reference proteome</keyword>
<dbReference type="RefSeq" id="WP_345506503.1">
    <property type="nucleotide sequence ID" value="NZ_BAABIW010000009.1"/>
</dbReference>
<gene>
    <name evidence="1" type="ORF">GCM10023258_11610</name>
</gene>
<evidence type="ECO:0000313" key="1">
    <source>
        <dbReference type="EMBL" id="GAA5021856.1"/>
    </source>
</evidence>
<evidence type="ECO:0008006" key="3">
    <source>
        <dbReference type="Google" id="ProtNLM"/>
    </source>
</evidence>
<name>A0ABP9J688_9MICO</name>